<evidence type="ECO:0000256" key="10">
    <source>
        <dbReference type="PROSITE-ProRule" id="PRU01360"/>
    </source>
</evidence>
<dbReference type="Gene3D" id="2.170.130.10">
    <property type="entry name" value="TonB-dependent receptor, plug domain"/>
    <property type="match status" value="1"/>
</dbReference>
<proteinExistence type="inferred from homology"/>
<dbReference type="Pfam" id="PF00593">
    <property type="entry name" value="TonB_dep_Rec_b-barrel"/>
    <property type="match status" value="1"/>
</dbReference>
<dbReference type="GO" id="GO:0015344">
    <property type="term" value="F:siderophore uptake transmembrane transporter activity"/>
    <property type="evidence" value="ECO:0007669"/>
    <property type="project" value="TreeGrafter"/>
</dbReference>
<keyword evidence="16" id="KW-1185">Reference proteome</keyword>
<dbReference type="Gene3D" id="2.40.170.20">
    <property type="entry name" value="TonB-dependent receptor, beta-barrel domain"/>
    <property type="match status" value="1"/>
</dbReference>
<dbReference type="GO" id="GO:0038023">
    <property type="term" value="F:signaling receptor activity"/>
    <property type="evidence" value="ECO:0007669"/>
    <property type="project" value="InterPro"/>
</dbReference>
<keyword evidence="3 10" id="KW-0813">Transport</keyword>
<keyword evidence="7 10" id="KW-0472">Membrane</keyword>
<dbReference type="PANTHER" id="PTHR32552">
    <property type="entry name" value="FERRICHROME IRON RECEPTOR-RELATED"/>
    <property type="match status" value="1"/>
</dbReference>
<keyword evidence="5 10" id="KW-0812">Transmembrane</keyword>
<evidence type="ECO:0000256" key="12">
    <source>
        <dbReference type="SAM" id="SignalP"/>
    </source>
</evidence>
<protein>
    <submittedName>
        <fullName evidence="15">TonB-dependent siderophore receptor</fullName>
    </submittedName>
</protein>
<feature type="signal peptide" evidence="12">
    <location>
        <begin position="1"/>
        <end position="44"/>
    </location>
</feature>
<keyword evidence="8 15" id="KW-0675">Receptor</keyword>
<feature type="chain" id="PRO_5016440791" evidence="12">
    <location>
        <begin position="45"/>
        <end position="743"/>
    </location>
</feature>
<evidence type="ECO:0000259" key="14">
    <source>
        <dbReference type="Pfam" id="PF07715"/>
    </source>
</evidence>
<evidence type="ECO:0000256" key="2">
    <source>
        <dbReference type="ARBA" id="ARBA00009810"/>
    </source>
</evidence>
<evidence type="ECO:0000256" key="5">
    <source>
        <dbReference type="ARBA" id="ARBA00022692"/>
    </source>
</evidence>
<dbReference type="AlphaFoldDB" id="A0A328AFK0"/>
<dbReference type="GO" id="GO:0015891">
    <property type="term" value="P:siderophore transport"/>
    <property type="evidence" value="ECO:0007669"/>
    <property type="project" value="InterPro"/>
</dbReference>
<keyword evidence="12" id="KW-0732">Signal</keyword>
<comment type="caution">
    <text evidence="15">The sequence shown here is derived from an EMBL/GenBank/DDBJ whole genome shotgun (WGS) entry which is preliminary data.</text>
</comment>
<dbReference type="CDD" id="cd01347">
    <property type="entry name" value="ligand_gated_channel"/>
    <property type="match status" value="1"/>
</dbReference>
<dbReference type="NCBIfam" id="TIGR01783">
    <property type="entry name" value="TonB-siderophor"/>
    <property type="match status" value="1"/>
</dbReference>
<dbReference type="GO" id="GO:0009279">
    <property type="term" value="C:cell outer membrane"/>
    <property type="evidence" value="ECO:0007669"/>
    <property type="project" value="UniProtKB-SubCell"/>
</dbReference>
<evidence type="ECO:0000313" key="15">
    <source>
        <dbReference type="EMBL" id="RAK52194.1"/>
    </source>
</evidence>
<dbReference type="Pfam" id="PF07715">
    <property type="entry name" value="Plug"/>
    <property type="match status" value="1"/>
</dbReference>
<keyword evidence="6 11" id="KW-0798">TonB box</keyword>
<evidence type="ECO:0000313" key="16">
    <source>
        <dbReference type="Proteomes" id="UP000249725"/>
    </source>
</evidence>
<feature type="domain" description="TonB-dependent receptor-like beta-barrel" evidence="13">
    <location>
        <begin position="288"/>
        <end position="711"/>
    </location>
</feature>
<dbReference type="InterPro" id="IPR012910">
    <property type="entry name" value="Plug_dom"/>
</dbReference>
<dbReference type="InterPro" id="IPR039426">
    <property type="entry name" value="TonB-dep_rcpt-like"/>
</dbReference>
<dbReference type="PANTHER" id="PTHR32552:SF74">
    <property type="entry name" value="HYDROXAMATE SIDEROPHORE RECEPTOR FHUE"/>
    <property type="match status" value="1"/>
</dbReference>
<organism evidence="15 16">
    <name type="scientific">Phenylobacterium deserti</name>
    <dbReference type="NCBI Taxonomy" id="1914756"/>
    <lineage>
        <taxon>Bacteria</taxon>
        <taxon>Pseudomonadati</taxon>
        <taxon>Pseudomonadota</taxon>
        <taxon>Alphaproteobacteria</taxon>
        <taxon>Caulobacterales</taxon>
        <taxon>Caulobacteraceae</taxon>
        <taxon>Phenylobacterium</taxon>
    </lineage>
</organism>
<evidence type="ECO:0000256" key="11">
    <source>
        <dbReference type="RuleBase" id="RU003357"/>
    </source>
</evidence>
<evidence type="ECO:0000256" key="8">
    <source>
        <dbReference type="ARBA" id="ARBA00023170"/>
    </source>
</evidence>
<dbReference type="InterPro" id="IPR037066">
    <property type="entry name" value="Plug_dom_sf"/>
</dbReference>
<dbReference type="InterPro" id="IPR036942">
    <property type="entry name" value="Beta-barrel_TonB_sf"/>
</dbReference>
<evidence type="ECO:0000256" key="4">
    <source>
        <dbReference type="ARBA" id="ARBA00022452"/>
    </source>
</evidence>
<comment type="similarity">
    <text evidence="2 10 11">Belongs to the TonB-dependent receptor family.</text>
</comment>
<evidence type="ECO:0000256" key="6">
    <source>
        <dbReference type="ARBA" id="ARBA00023077"/>
    </source>
</evidence>
<keyword evidence="4 10" id="KW-1134">Transmembrane beta strand</keyword>
<sequence>MAAWCDLWLARKGFRKPSDARLVRSALGAAPLIAASLLPASAWAETAVEQTTASVSSVTVVGARGSYAPNQVTIGGKEPVSILDVPNTVSVITRQRIEDQNLVTMVDALAQTPGVYVTTWDGLIGQIRSRGYLLDVSYDGIPAWNSGQAQEFDLVVYEQIEVLRGPAGIFKGSGQPSGTANFVRKRAPKAFGGSILASVGTWNNYRVEGDVGGPLALDGRLRGRLAGSYLQRDFFTDRSHEEKTVAYGVADFDITDRTTASAMVTYQDDQGDAMSMGLANYFLPGHPLHNQFIPTSRSTNQYPDWNLNVYETLEYAADLRHQMANGWVLRSKAVYRDQRKIFTDGYPTPGIGLNPITNRFSSYNRRTNDGTTERTGVDLYASGPLRLLGREHELTLGYSYELYENINRGISNVPYTGTPAGSGIPLSEAASVPRPDFVYNNGGHTRTEQTGFYGQGRFEIIDGLTLVLGARVSDFESKFRNIAPNPRPTNFTSQGKESGVVTPFGGLVYKLRPNINLYGSYSDIFIPQTALKWDGGSGTPLDPRVGKQVEAGVKGSFFDDGLVGSLAIFRTRDVNRSFADTANPGFFLQLGEVEVRGADFEVNGRPFDGLDLSFGYSFLETEHLANSNASLVGAAFDTWEPKHTVKAFAKYTPKAQGWDRAWIAAGLQAQSTLVGGGVAGLREQKPYALLSLHGGYALTSRVSVSASINNLFDKVYYARVGGPNTYNTFGDPRNGTAVLRARF</sequence>
<evidence type="ECO:0000256" key="3">
    <source>
        <dbReference type="ARBA" id="ARBA00022448"/>
    </source>
</evidence>
<evidence type="ECO:0000256" key="7">
    <source>
        <dbReference type="ARBA" id="ARBA00023136"/>
    </source>
</evidence>
<dbReference type="SUPFAM" id="SSF56935">
    <property type="entry name" value="Porins"/>
    <property type="match status" value="1"/>
</dbReference>
<accession>A0A328AFK0</accession>
<feature type="domain" description="TonB-dependent receptor plug" evidence="14">
    <location>
        <begin position="83"/>
        <end position="179"/>
    </location>
</feature>
<name>A0A328AFK0_9CAUL</name>
<comment type="subcellular location">
    <subcellularLocation>
        <location evidence="1 10">Cell outer membrane</location>
        <topology evidence="1 10">Multi-pass membrane protein</topology>
    </subcellularLocation>
</comment>
<dbReference type="PROSITE" id="PS52016">
    <property type="entry name" value="TONB_DEPENDENT_REC_3"/>
    <property type="match status" value="1"/>
</dbReference>
<gene>
    <name evidence="15" type="ORF">DJ018_13675</name>
</gene>
<evidence type="ECO:0000256" key="9">
    <source>
        <dbReference type="ARBA" id="ARBA00023237"/>
    </source>
</evidence>
<dbReference type="EMBL" id="QFYR01000003">
    <property type="protein sequence ID" value="RAK52194.1"/>
    <property type="molecule type" value="Genomic_DNA"/>
</dbReference>
<evidence type="ECO:0000259" key="13">
    <source>
        <dbReference type="Pfam" id="PF00593"/>
    </source>
</evidence>
<keyword evidence="9 10" id="KW-0998">Cell outer membrane</keyword>
<evidence type="ECO:0000256" key="1">
    <source>
        <dbReference type="ARBA" id="ARBA00004571"/>
    </source>
</evidence>
<reference evidence="16" key="1">
    <citation type="submission" date="2018-05" db="EMBL/GenBank/DDBJ databases">
        <authorList>
            <person name="Li X."/>
        </authorList>
    </citation>
    <scope>NUCLEOTIDE SEQUENCE [LARGE SCALE GENOMIC DNA]</scope>
    <source>
        <strain evidence="16">YIM 73061</strain>
    </source>
</reference>
<dbReference type="Proteomes" id="UP000249725">
    <property type="component" value="Unassembled WGS sequence"/>
</dbReference>
<dbReference type="InterPro" id="IPR000531">
    <property type="entry name" value="Beta-barrel_TonB"/>
</dbReference>
<dbReference type="InterPro" id="IPR010105">
    <property type="entry name" value="TonB_sidphr_rcpt"/>
</dbReference>
<dbReference type="OrthoDB" id="9760333at2"/>